<dbReference type="Gene3D" id="2.40.340.10">
    <property type="entry name" value="MoeA, C-terminal, domain IV"/>
    <property type="match status" value="1"/>
</dbReference>
<dbReference type="NCBIfam" id="TIGR00177">
    <property type="entry name" value="molyb_syn"/>
    <property type="match status" value="1"/>
</dbReference>
<evidence type="ECO:0000256" key="11">
    <source>
        <dbReference type="RuleBase" id="RU365090"/>
    </source>
</evidence>
<keyword evidence="8 11" id="KW-0460">Magnesium</keyword>
<evidence type="ECO:0000256" key="6">
    <source>
        <dbReference type="ARBA" id="ARBA00022679"/>
    </source>
</evidence>
<keyword evidence="7 11" id="KW-0479">Metal-binding</keyword>
<dbReference type="InterPro" id="IPR001453">
    <property type="entry name" value="MoaB/Mog_dom"/>
</dbReference>
<dbReference type="CDD" id="cd03116">
    <property type="entry name" value="MobB"/>
    <property type="match status" value="1"/>
</dbReference>
<dbReference type="SUPFAM" id="SSF52540">
    <property type="entry name" value="P-loop containing nucleoside triphosphate hydrolases"/>
    <property type="match status" value="1"/>
</dbReference>
<dbReference type="GO" id="GO:0005525">
    <property type="term" value="F:GTP binding"/>
    <property type="evidence" value="ECO:0007669"/>
    <property type="project" value="InterPro"/>
</dbReference>
<keyword evidence="9 11" id="KW-0501">Molybdenum cofactor biosynthesis</keyword>
<dbReference type="FunFam" id="3.40.50.300:FF:000920">
    <property type="entry name" value="Molybdopterin-guanine dinucleotide biosynthesis protein B"/>
    <property type="match status" value="1"/>
</dbReference>
<evidence type="ECO:0000256" key="10">
    <source>
        <dbReference type="ARBA" id="ARBA00047317"/>
    </source>
</evidence>
<dbReference type="NCBIfam" id="NF045515">
    <property type="entry name" value="Glp_gephyrin"/>
    <property type="match status" value="1"/>
</dbReference>
<dbReference type="FunFam" id="2.170.190.11:FF:000008">
    <property type="entry name" value="Molybdopterin molybdenumtransferase"/>
    <property type="match status" value="1"/>
</dbReference>
<dbReference type="Pfam" id="PF03453">
    <property type="entry name" value="MoeA_N"/>
    <property type="match status" value="1"/>
</dbReference>
<dbReference type="InterPro" id="IPR008284">
    <property type="entry name" value="MoCF_biosynth_CS"/>
</dbReference>
<dbReference type="InterPro" id="IPR012182">
    <property type="entry name" value="MobB_MoeA"/>
</dbReference>
<dbReference type="InterPro" id="IPR005111">
    <property type="entry name" value="MoeA_C_domain_IV"/>
</dbReference>
<dbReference type="PANTHER" id="PTHR10192">
    <property type="entry name" value="MOLYBDOPTERIN BIOSYNTHESIS PROTEIN"/>
    <property type="match status" value="1"/>
</dbReference>
<dbReference type="AlphaFoldDB" id="A0A380AWU7"/>
<dbReference type="EMBL" id="UGYV01000001">
    <property type="protein sequence ID" value="SUI88253.1"/>
    <property type="molecule type" value="Genomic_DNA"/>
</dbReference>
<dbReference type="NCBIfam" id="TIGR00176">
    <property type="entry name" value="mobB"/>
    <property type="match status" value="1"/>
</dbReference>
<comment type="catalytic activity">
    <reaction evidence="10">
        <text>adenylyl-molybdopterin + molybdate = Mo-molybdopterin + AMP + H(+)</text>
        <dbReference type="Rhea" id="RHEA:35047"/>
        <dbReference type="ChEBI" id="CHEBI:15378"/>
        <dbReference type="ChEBI" id="CHEBI:36264"/>
        <dbReference type="ChEBI" id="CHEBI:62727"/>
        <dbReference type="ChEBI" id="CHEBI:71302"/>
        <dbReference type="ChEBI" id="CHEBI:456215"/>
        <dbReference type="EC" id="2.10.1.1"/>
    </reaction>
</comment>
<dbReference type="Pfam" id="PF03454">
    <property type="entry name" value="MoeA_C"/>
    <property type="match status" value="1"/>
</dbReference>
<comment type="pathway">
    <text evidence="3 11">Cofactor biosynthesis; molybdopterin biosynthesis.</text>
</comment>
<evidence type="ECO:0000256" key="4">
    <source>
        <dbReference type="ARBA" id="ARBA00010763"/>
    </source>
</evidence>
<sequence length="604" mass="65383">MSNPFVNPLAIPVLGFCAYSGTGKTTLLKQLIPELNQRGLRLAVIKHAHHNFDVDIPGKDSYEMRKAGARQMLVASHVRWALMTEDVRDGDPELVHLLKQIEADKVDIVLVEGFKKLALPKIELHRAAHGKPFIYTQDENILAIACCDDTQLPSNELPSELRRLDLNNIGQIADFVMEYAQHWQIPRVCLPITTVEACTIGDNKNLSVSQGLAQILSNVSSVAEVEEIGLDALDNRVLAFDSISPIDVPQQTNSAMDGYAFVYQDPMPTTLKRVGEVLAGHQYSNTLNVGETVRIMTGATVPAGADTVQPRELATDIDGIVTFEGHIQAGQHVRLAGEDIAKDQVALTKATRLSAAEQGLLASLGLNRVSVYRRPTVAVFSTGDEVSQPGETLKANCIYDSNRFTIKAMATRLGCEVIDLGIIEDSETALEATLAKAATLADVVISSGGVSVGDADYIKTVLARLGNIDFWRINMRPGRPLAFGKVGDCLFFGLPGNPVAVMVSFLQFVQPALRKLAGEANWQAPLFPAISDETLRSRQGRTEFIRGIYQLGKDGRLHVSSTGSQGSGMLSSMVKGNCLIIIGDDAEAVNAGETVFIQPFADLL</sequence>
<dbReference type="InterPro" id="IPR036425">
    <property type="entry name" value="MoaB/Mog-like_dom_sf"/>
</dbReference>
<dbReference type="GO" id="GO:0046872">
    <property type="term" value="F:metal ion binding"/>
    <property type="evidence" value="ECO:0007669"/>
    <property type="project" value="UniProtKB-UniRule"/>
</dbReference>
<accession>A0A380AWU7</accession>
<dbReference type="EC" id="2.10.1.1" evidence="11"/>
<dbReference type="RefSeq" id="WP_115406583.1">
    <property type="nucleotide sequence ID" value="NZ_UGYV01000001.1"/>
</dbReference>
<evidence type="ECO:0000313" key="13">
    <source>
        <dbReference type="EMBL" id="SUI88253.1"/>
    </source>
</evidence>
<evidence type="ECO:0000256" key="7">
    <source>
        <dbReference type="ARBA" id="ARBA00022723"/>
    </source>
</evidence>
<evidence type="ECO:0000256" key="8">
    <source>
        <dbReference type="ARBA" id="ARBA00022842"/>
    </source>
</evidence>
<dbReference type="Gene3D" id="3.40.50.300">
    <property type="entry name" value="P-loop containing nucleotide triphosphate hydrolases"/>
    <property type="match status" value="1"/>
</dbReference>
<dbReference type="PIRSF" id="PIRSF036618">
    <property type="entry name" value="MobB_MoeA"/>
    <property type="match status" value="1"/>
</dbReference>
<reference evidence="13 14" key="1">
    <citation type="submission" date="2018-06" db="EMBL/GenBank/DDBJ databases">
        <authorList>
            <consortium name="Pathogen Informatics"/>
            <person name="Doyle S."/>
        </authorList>
    </citation>
    <scope>NUCLEOTIDE SEQUENCE [LARGE SCALE GENOMIC DNA]</scope>
    <source>
        <strain evidence="13 14">NCTC10736</strain>
    </source>
</reference>
<dbReference type="GO" id="GO:0006777">
    <property type="term" value="P:Mo-molybdopterin cofactor biosynthetic process"/>
    <property type="evidence" value="ECO:0007669"/>
    <property type="project" value="UniProtKB-UniRule"/>
</dbReference>
<evidence type="ECO:0000313" key="14">
    <source>
        <dbReference type="Proteomes" id="UP000255061"/>
    </source>
</evidence>
<dbReference type="SUPFAM" id="SSF63867">
    <property type="entry name" value="MoeA C-terminal domain-like"/>
    <property type="match status" value="1"/>
</dbReference>
<comment type="function">
    <text evidence="2 11">Catalyzes the insertion of molybdate into adenylated molybdopterin with the concomitant release of AMP.</text>
</comment>
<organism evidence="13 14">
    <name type="scientific">Shewanella morhuae</name>
    <dbReference type="NCBI Taxonomy" id="365591"/>
    <lineage>
        <taxon>Bacteria</taxon>
        <taxon>Pseudomonadati</taxon>
        <taxon>Pseudomonadota</taxon>
        <taxon>Gammaproteobacteria</taxon>
        <taxon>Alteromonadales</taxon>
        <taxon>Shewanellaceae</taxon>
        <taxon>Shewanella</taxon>
    </lineage>
</organism>
<protein>
    <recommendedName>
        <fullName evidence="11">Molybdopterin molybdenumtransferase</fullName>
        <ecNumber evidence="11">2.10.1.1</ecNumber>
    </recommendedName>
</protein>
<evidence type="ECO:0000259" key="12">
    <source>
        <dbReference type="SMART" id="SM00852"/>
    </source>
</evidence>
<evidence type="ECO:0000256" key="2">
    <source>
        <dbReference type="ARBA" id="ARBA00002901"/>
    </source>
</evidence>
<evidence type="ECO:0000256" key="9">
    <source>
        <dbReference type="ARBA" id="ARBA00023150"/>
    </source>
</evidence>
<dbReference type="Gene3D" id="3.90.105.10">
    <property type="entry name" value="Molybdopterin biosynthesis moea protein, domain 2"/>
    <property type="match status" value="1"/>
</dbReference>
<dbReference type="PROSITE" id="PS01079">
    <property type="entry name" value="MOCF_BIOSYNTHESIS_2"/>
    <property type="match status" value="1"/>
</dbReference>
<proteinExistence type="inferred from homology"/>
<dbReference type="InterPro" id="IPR036688">
    <property type="entry name" value="MoeA_C_domain_IV_sf"/>
</dbReference>
<keyword evidence="5 11" id="KW-0500">Molybdenum</keyword>
<evidence type="ECO:0000256" key="1">
    <source>
        <dbReference type="ARBA" id="ARBA00001946"/>
    </source>
</evidence>
<gene>
    <name evidence="13" type="primary">moeA_1</name>
    <name evidence="13" type="ORF">NCTC10736_02971</name>
</gene>
<comment type="cofactor">
    <cofactor evidence="1 11">
        <name>Mg(2+)</name>
        <dbReference type="ChEBI" id="CHEBI:18420"/>
    </cofactor>
</comment>
<dbReference type="Pfam" id="PF00994">
    <property type="entry name" value="MoCF_biosynth"/>
    <property type="match status" value="1"/>
</dbReference>
<dbReference type="SUPFAM" id="SSF63882">
    <property type="entry name" value="MoeA N-terminal region -like"/>
    <property type="match status" value="1"/>
</dbReference>
<keyword evidence="6 11" id="KW-0808">Transferase</keyword>
<name>A0A380AWU7_9GAMM</name>
<dbReference type="FunFam" id="3.40.980.10:FF:000004">
    <property type="entry name" value="Molybdopterin molybdenumtransferase"/>
    <property type="match status" value="1"/>
</dbReference>
<dbReference type="InterPro" id="IPR036135">
    <property type="entry name" value="MoeA_linker/N_sf"/>
</dbReference>
<dbReference type="GO" id="GO:0005829">
    <property type="term" value="C:cytosol"/>
    <property type="evidence" value="ECO:0007669"/>
    <property type="project" value="TreeGrafter"/>
</dbReference>
<dbReference type="PANTHER" id="PTHR10192:SF31">
    <property type="entry name" value="MOLYBDOPTERIN MOLYBDENUMTRANSFERASE"/>
    <property type="match status" value="1"/>
</dbReference>
<dbReference type="InterPro" id="IPR027417">
    <property type="entry name" value="P-loop_NTPase"/>
</dbReference>
<dbReference type="SUPFAM" id="SSF53218">
    <property type="entry name" value="Molybdenum cofactor biosynthesis proteins"/>
    <property type="match status" value="1"/>
</dbReference>
<dbReference type="Pfam" id="PF03205">
    <property type="entry name" value="MobB"/>
    <property type="match status" value="1"/>
</dbReference>
<dbReference type="CDD" id="cd00887">
    <property type="entry name" value="MoeA"/>
    <property type="match status" value="1"/>
</dbReference>
<comment type="similarity">
    <text evidence="4 11">Belongs to the MoeA family.</text>
</comment>
<dbReference type="GO" id="GO:0061599">
    <property type="term" value="F:molybdopterin molybdotransferase activity"/>
    <property type="evidence" value="ECO:0007669"/>
    <property type="project" value="UniProtKB-UniRule"/>
</dbReference>
<feature type="domain" description="MoaB/Mog" evidence="12">
    <location>
        <begin position="378"/>
        <end position="515"/>
    </location>
</feature>
<dbReference type="UniPathway" id="UPA00344"/>
<evidence type="ECO:0000256" key="3">
    <source>
        <dbReference type="ARBA" id="ARBA00005046"/>
    </source>
</evidence>
<dbReference type="InterPro" id="IPR004435">
    <property type="entry name" value="MobB_dom"/>
</dbReference>
<dbReference type="InterPro" id="IPR005110">
    <property type="entry name" value="MoeA_linker/N"/>
</dbReference>
<dbReference type="InterPro" id="IPR038987">
    <property type="entry name" value="MoeA-like"/>
</dbReference>
<dbReference type="NCBIfam" id="NF011060">
    <property type="entry name" value="PRK14491.1"/>
    <property type="match status" value="1"/>
</dbReference>
<dbReference type="Gene3D" id="3.40.980.10">
    <property type="entry name" value="MoaB/Mog-like domain"/>
    <property type="match status" value="1"/>
</dbReference>
<dbReference type="Gene3D" id="2.170.190.11">
    <property type="entry name" value="Molybdopterin biosynthesis moea protein, domain 3"/>
    <property type="match status" value="1"/>
</dbReference>
<evidence type="ECO:0000256" key="5">
    <source>
        <dbReference type="ARBA" id="ARBA00022505"/>
    </source>
</evidence>
<dbReference type="Proteomes" id="UP000255061">
    <property type="component" value="Unassembled WGS sequence"/>
</dbReference>
<dbReference type="SMART" id="SM00852">
    <property type="entry name" value="MoCF_biosynth"/>
    <property type="match status" value="1"/>
</dbReference>